<gene>
    <name evidence="6" type="ORF">CC117_18475</name>
</gene>
<dbReference type="EMBL" id="MBLM01000118">
    <property type="protein sequence ID" value="OHV36173.1"/>
    <property type="molecule type" value="Genomic_DNA"/>
</dbReference>
<dbReference type="Pfam" id="PF00248">
    <property type="entry name" value="Aldo_ket_red"/>
    <property type="match status" value="1"/>
</dbReference>
<dbReference type="InterPro" id="IPR020471">
    <property type="entry name" value="AKR"/>
</dbReference>
<dbReference type="InterPro" id="IPR036812">
    <property type="entry name" value="NAD(P)_OxRdtase_dom_sf"/>
</dbReference>
<evidence type="ECO:0000313" key="7">
    <source>
        <dbReference type="Proteomes" id="UP000179627"/>
    </source>
</evidence>
<dbReference type="InterPro" id="IPR023210">
    <property type="entry name" value="NADP_OxRdtase_dom"/>
</dbReference>
<dbReference type="Proteomes" id="UP000179627">
    <property type="component" value="Unassembled WGS sequence"/>
</dbReference>
<evidence type="ECO:0000256" key="4">
    <source>
        <dbReference type="SAM" id="MobiDB-lite"/>
    </source>
</evidence>
<evidence type="ECO:0000256" key="1">
    <source>
        <dbReference type="ARBA" id="ARBA00007905"/>
    </source>
</evidence>
<proteinExistence type="inferred from homology"/>
<reference evidence="7" key="1">
    <citation type="submission" date="2016-07" db="EMBL/GenBank/DDBJ databases">
        <title>Sequence Frankia sp. strain CcI1.17.</title>
        <authorList>
            <person name="Ghodhbane-Gtari F."/>
            <person name="Swanson E."/>
            <person name="Gueddou A."/>
            <person name="Morris K."/>
            <person name="Hezbri K."/>
            <person name="Ktari A."/>
            <person name="Nouioui I."/>
            <person name="Abebe-Akele F."/>
            <person name="Simpson S."/>
            <person name="Thomas K."/>
            <person name="Gtari M."/>
            <person name="Tisa L.S."/>
            <person name="Hurst S."/>
        </authorList>
    </citation>
    <scope>NUCLEOTIDE SEQUENCE [LARGE SCALE GENOMIC DNA]</scope>
    <source>
        <strain evidence="7">Cc1.17</strain>
    </source>
</reference>
<comment type="caution">
    <text evidence="6">The sequence shown here is derived from an EMBL/GenBank/DDBJ whole genome shotgun (WGS) entry which is preliminary data.</text>
</comment>
<organism evidence="6 7">
    <name type="scientific">Parafrankia colletiae</name>
    <dbReference type="NCBI Taxonomy" id="573497"/>
    <lineage>
        <taxon>Bacteria</taxon>
        <taxon>Bacillati</taxon>
        <taxon>Actinomycetota</taxon>
        <taxon>Actinomycetes</taxon>
        <taxon>Frankiales</taxon>
        <taxon>Frankiaceae</taxon>
        <taxon>Parafrankia</taxon>
    </lineage>
</organism>
<evidence type="ECO:0000256" key="2">
    <source>
        <dbReference type="ARBA" id="ARBA00022857"/>
    </source>
</evidence>
<keyword evidence="7" id="KW-1185">Reference proteome</keyword>
<feature type="domain" description="NADP-dependent oxidoreductase" evidence="5">
    <location>
        <begin position="84"/>
        <end position="276"/>
    </location>
</feature>
<keyword evidence="2" id="KW-0521">NADP</keyword>
<comment type="similarity">
    <text evidence="1">Belongs to the aldo/keto reductase family.</text>
</comment>
<evidence type="ECO:0000259" key="5">
    <source>
        <dbReference type="Pfam" id="PF00248"/>
    </source>
</evidence>
<evidence type="ECO:0000256" key="3">
    <source>
        <dbReference type="ARBA" id="ARBA00023002"/>
    </source>
</evidence>
<dbReference type="PRINTS" id="PR00069">
    <property type="entry name" value="ALDKETRDTASE"/>
</dbReference>
<dbReference type="Gene3D" id="3.20.20.100">
    <property type="entry name" value="NADP-dependent oxidoreductase domain"/>
    <property type="match status" value="1"/>
</dbReference>
<dbReference type="PANTHER" id="PTHR43827">
    <property type="entry name" value="2,5-DIKETO-D-GLUCONIC ACID REDUCTASE"/>
    <property type="match status" value="1"/>
</dbReference>
<dbReference type="GO" id="GO:0016616">
    <property type="term" value="F:oxidoreductase activity, acting on the CH-OH group of donors, NAD or NADP as acceptor"/>
    <property type="evidence" value="ECO:0007669"/>
    <property type="project" value="UniProtKB-ARBA"/>
</dbReference>
<protein>
    <recommendedName>
        <fullName evidence="5">NADP-dependent oxidoreductase domain-containing protein</fullName>
    </recommendedName>
</protein>
<dbReference type="SUPFAM" id="SSF51430">
    <property type="entry name" value="NAD(P)-linked oxidoreductase"/>
    <property type="match status" value="1"/>
</dbReference>
<evidence type="ECO:0000313" key="6">
    <source>
        <dbReference type="EMBL" id="OHV36173.1"/>
    </source>
</evidence>
<sequence>MGRSVVCPRTHRNAWERTPPGTAGGERDPAQRLGPGAPVGREKDVAPVVDGDRLVPARTEVDGVDGVDGCDGQSRRRSLLWLGPHADIFVTTKLWLSDYGYDSTHRAFDASLHRLGLDHVDLYLLHWPVPADFDATVDSYQAAEKILADGQARAIGVSNFGPRHLADLLDRTDVVPAVNQVELHPFFTQPDVRAADAAHGIVTQSWSPIGGVLSNHPAGPGTAVRPIGHPTVTSLAARYGRTPAQVVLRWHVQHGLSAIPKSVRAHRIAENIDIFDRRGAARHSWLEVSGPQR</sequence>
<feature type="region of interest" description="Disordered" evidence="4">
    <location>
        <begin position="1"/>
        <end position="45"/>
    </location>
</feature>
<dbReference type="AlphaFoldDB" id="A0A1S1QN82"/>
<dbReference type="PANTHER" id="PTHR43827:SF3">
    <property type="entry name" value="NADP-DEPENDENT OXIDOREDUCTASE DOMAIN-CONTAINING PROTEIN"/>
    <property type="match status" value="1"/>
</dbReference>
<accession>A0A1S1QN82</accession>
<name>A0A1S1QN82_9ACTN</name>
<keyword evidence="3" id="KW-0560">Oxidoreductase</keyword>